<evidence type="ECO:0000313" key="1">
    <source>
        <dbReference type="EMBL" id="VFU34270.1"/>
    </source>
</evidence>
<name>A0A6N2L295_SALVM</name>
<dbReference type="AlphaFoldDB" id="A0A6N2L295"/>
<gene>
    <name evidence="1" type="ORF">SVIM_LOCUS163331</name>
</gene>
<reference evidence="1" key="1">
    <citation type="submission" date="2019-03" db="EMBL/GenBank/DDBJ databases">
        <authorList>
            <person name="Mank J."/>
            <person name="Almeida P."/>
        </authorList>
    </citation>
    <scope>NUCLEOTIDE SEQUENCE</scope>
    <source>
        <strain evidence="1">78183</strain>
    </source>
</reference>
<sequence length="92" mass="9832">MALAIAKSPKTKIGFSRFISDALPLPPKIAGGICIAIAIAMHAKILQLFTVLFLPNKQISENSGVVVDHNGLPMQVLSIINSHVATNPHHRS</sequence>
<organism evidence="1">
    <name type="scientific">Salix viminalis</name>
    <name type="common">Common osier</name>
    <name type="synonym">Basket willow</name>
    <dbReference type="NCBI Taxonomy" id="40686"/>
    <lineage>
        <taxon>Eukaryota</taxon>
        <taxon>Viridiplantae</taxon>
        <taxon>Streptophyta</taxon>
        <taxon>Embryophyta</taxon>
        <taxon>Tracheophyta</taxon>
        <taxon>Spermatophyta</taxon>
        <taxon>Magnoliopsida</taxon>
        <taxon>eudicotyledons</taxon>
        <taxon>Gunneridae</taxon>
        <taxon>Pentapetalae</taxon>
        <taxon>rosids</taxon>
        <taxon>fabids</taxon>
        <taxon>Malpighiales</taxon>
        <taxon>Salicaceae</taxon>
        <taxon>Saliceae</taxon>
        <taxon>Salix</taxon>
    </lineage>
</organism>
<dbReference type="EMBL" id="CAADRP010001001">
    <property type="protein sequence ID" value="VFU34270.1"/>
    <property type="molecule type" value="Genomic_DNA"/>
</dbReference>
<accession>A0A6N2L295</accession>
<protein>
    <submittedName>
        <fullName evidence="1">Uncharacterized protein</fullName>
    </submittedName>
</protein>
<proteinExistence type="predicted"/>